<evidence type="ECO:0000313" key="2">
    <source>
        <dbReference type="Proteomes" id="UP000790709"/>
    </source>
</evidence>
<evidence type="ECO:0000313" key="1">
    <source>
        <dbReference type="EMBL" id="KAH7917637.1"/>
    </source>
</evidence>
<organism evidence="1 2">
    <name type="scientific">Leucogyrophana mollusca</name>
    <dbReference type="NCBI Taxonomy" id="85980"/>
    <lineage>
        <taxon>Eukaryota</taxon>
        <taxon>Fungi</taxon>
        <taxon>Dikarya</taxon>
        <taxon>Basidiomycota</taxon>
        <taxon>Agaricomycotina</taxon>
        <taxon>Agaricomycetes</taxon>
        <taxon>Agaricomycetidae</taxon>
        <taxon>Boletales</taxon>
        <taxon>Boletales incertae sedis</taxon>
        <taxon>Leucogyrophana</taxon>
    </lineage>
</organism>
<feature type="non-terminal residue" evidence="1">
    <location>
        <position position="1"/>
    </location>
</feature>
<reference evidence="1" key="1">
    <citation type="journal article" date="2021" name="New Phytol.">
        <title>Evolutionary innovations through gain and loss of genes in the ectomycorrhizal Boletales.</title>
        <authorList>
            <person name="Wu G."/>
            <person name="Miyauchi S."/>
            <person name="Morin E."/>
            <person name="Kuo A."/>
            <person name="Drula E."/>
            <person name="Varga T."/>
            <person name="Kohler A."/>
            <person name="Feng B."/>
            <person name="Cao Y."/>
            <person name="Lipzen A."/>
            <person name="Daum C."/>
            <person name="Hundley H."/>
            <person name="Pangilinan J."/>
            <person name="Johnson J."/>
            <person name="Barry K."/>
            <person name="LaButti K."/>
            <person name="Ng V."/>
            <person name="Ahrendt S."/>
            <person name="Min B."/>
            <person name="Choi I.G."/>
            <person name="Park H."/>
            <person name="Plett J.M."/>
            <person name="Magnuson J."/>
            <person name="Spatafora J.W."/>
            <person name="Nagy L.G."/>
            <person name="Henrissat B."/>
            <person name="Grigoriev I.V."/>
            <person name="Yang Z.L."/>
            <person name="Xu J."/>
            <person name="Martin F.M."/>
        </authorList>
    </citation>
    <scope>NUCLEOTIDE SEQUENCE</scope>
    <source>
        <strain evidence="1">KUC20120723A-06</strain>
    </source>
</reference>
<dbReference type="Proteomes" id="UP000790709">
    <property type="component" value="Unassembled WGS sequence"/>
</dbReference>
<proteinExistence type="predicted"/>
<protein>
    <submittedName>
        <fullName evidence="1">Uncharacterized protein</fullName>
    </submittedName>
</protein>
<sequence length="93" mass="10486">AMAPHTSQEMRQRMVVWHEELGKSTHEISQLAGCSERTVRSVLRLHRDFGTVDNPLARPRGGPRILTAGDMIYLSSVLSANPCLYLDKLQDRL</sequence>
<comment type="caution">
    <text evidence="1">The sequence shown here is derived from an EMBL/GenBank/DDBJ whole genome shotgun (WGS) entry which is preliminary data.</text>
</comment>
<name>A0ACB8AWI0_9AGAM</name>
<accession>A0ACB8AWI0</accession>
<gene>
    <name evidence="1" type="ORF">BV22DRAFT_987257</name>
</gene>
<dbReference type="EMBL" id="MU266985">
    <property type="protein sequence ID" value="KAH7917637.1"/>
    <property type="molecule type" value="Genomic_DNA"/>
</dbReference>
<feature type="non-terminal residue" evidence="1">
    <location>
        <position position="93"/>
    </location>
</feature>
<keyword evidence="2" id="KW-1185">Reference proteome</keyword>